<proteinExistence type="inferred from homology"/>
<dbReference type="GO" id="GO:0050660">
    <property type="term" value="F:flavin adenine dinucleotide binding"/>
    <property type="evidence" value="ECO:0007669"/>
    <property type="project" value="TreeGrafter"/>
</dbReference>
<dbReference type="SUPFAM" id="SSF51971">
    <property type="entry name" value="Nucleotide-binding domain"/>
    <property type="match status" value="1"/>
</dbReference>
<dbReference type="InterPro" id="IPR004379">
    <property type="entry name" value="UDP-GALP_mutase"/>
</dbReference>
<dbReference type="PANTHER" id="PTHR21197">
    <property type="entry name" value="UDP-GALACTOPYRANOSE MUTASE"/>
    <property type="match status" value="1"/>
</dbReference>
<dbReference type="SUPFAM" id="SSF54373">
    <property type="entry name" value="FAD-linked reductases, C-terminal domain"/>
    <property type="match status" value="1"/>
</dbReference>
<dbReference type="PANTHER" id="PTHR21197:SF0">
    <property type="entry name" value="UDP-GALACTOPYRANOSE MUTASE"/>
    <property type="match status" value="1"/>
</dbReference>
<dbReference type="AlphaFoldDB" id="A0A6N3C0A6"/>
<dbReference type="InterPro" id="IPR015899">
    <property type="entry name" value="UDP-GalPyranose_mutase_C"/>
</dbReference>
<comment type="cofactor">
    <cofactor evidence="1">
        <name>FAD</name>
        <dbReference type="ChEBI" id="CHEBI:57692"/>
    </cofactor>
</comment>
<keyword evidence="4" id="KW-0274">FAD</keyword>
<evidence type="ECO:0000256" key="3">
    <source>
        <dbReference type="ARBA" id="ARBA00022630"/>
    </source>
</evidence>
<evidence type="ECO:0000256" key="2">
    <source>
        <dbReference type="ARBA" id="ARBA00009321"/>
    </source>
</evidence>
<organism evidence="7">
    <name type="scientific">Clostridium butyricum</name>
    <dbReference type="NCBI Taxonomy" id="1492"/>
    <lineage>
        <taxon>Bacteria</taxon>
        <taxon>Bacillati</taxon>
        <taxon>Bacillota</taxon>
        <taxon>Clostridia</taxon>
        <taxon>Eubacteriales</taxon>
        <taxon>Clostridiaceae</taxon>
        <taxon>Clostridium</taxon>
    </lineage>
</organism>
<evidence type="ECO:0000256" key="1">
    <source>
        <dbReference type="ARBA" id="ARBA00001974"/>
    </source>
</evidence>
<dbReference type="Pfam" id="PF13450">
    <property type="entry name" value="NAD_binding_8"/>
    <property type="match status" value="1"/>
</dbReference>
<name>A0A6N3C0A6_CLOBU</name>
<accession>A0A6N3C0A6</accession>
<dbReference type="EMBL" id="CACRTU010000013">
    <property type="protein sequence ID" value="VYU06373.1"/>
    <property type="molecule type" value="Genomic_DNA"/>
</dbReference>
<dbReference type="Gene3D" id="3.40.50.720">
    <property type="entry name" value="NAD(P)-binding Rossmann-like Domain"/>
    <property type="match status" value="3"/>
</dbReference>
<dbReference type="RefSeq" id="WP_156736566.1">
    <property type="nucleotide sequence ID" value="NZ_CACRTU010000013.1"/>
</dbReference>
<keyword evidence="5 7" id="KW-0413">Isomerase</keyword>
<protein>
    <submittedName>
        <fullName evidence="7">dTDP-fucopyranose mutase</fullName>
        <ecNumber evidence="7">5.4.99.59</ecNumber>
    </submittedName>
</protein>
<reference evidence="7" key="1">
    <citation type="submission" date="2019-11" db="EMBL/GenBank/DDBJ databases">
        <authorList>
            <person name="Feng L."/>
        </authorList>
    </citation>
    <scope>NUCLEOTIDE SEQUENCE</scope>
    <source>
        <strain evidence="7">CButyricumLFYP62</strain>
    </source>
</reference>
<evidence type="ECO:0000256" key="4">
    <source>
        <dbReference type="ARBA" id="ARBA00022827"/>
    </source>
</evidence>
<dbReference type="GO" id="GO:0005829">
    <property type="term" value="C:cytosol"/>
    <property type="evidence" value="ECO:0007669"/>
    <property type="project" value="TreeGrafter"/>
</dbReference>
<comment type="similarity">
    <text evidence="2">Belongs to the UDP-galactopyranose/dTDP-fucopyranose mutase family.</text>
</comment>
<dbReference type="NCBIfam" id="TIGR00031">
    <property type="entry name" value="UDP-GALP_mutase"/>
    <property type="match status" value="1"/>
</dbReference>
<dbReference type="Pfam" id="PF03275">
    <property type="entry name" value="GLF"/>
    <property type="match status" value="1"/>
</dbReference>
<gene>
    <name evidence="7" type="primary">fcf2</name>
    <name evidence="7" type="ORF">CBLFYP62_01361</name>
</gene>
<dbReference type="EC" id="5.4.99.59" evidence="7"/>
<dbReference type="GO" id="GO:0008767">
    <property type="term" value="F:UDP-galactopyranose mutase activity"/>
    <property type="evidence" value="ECO:0007669"/>
    <property type="project" value="InterPro"/>
</dbReference>
<keyword evidence="3" id="KW-0285">Flavoprotein</keyword>
<sequence>MKNAVIIGSGISGAVSGRLLAENGYKVTIIERREHIAGNLYDYLEDGILTHKYGPHLLHTNIERVIEFLKRFTTFFPYEHRVLGEINGKLVPIPFNFKSIDELFSKEVATELKEVLTSEYGEGKSMPIMELRKNKNEKVQELAEFVFKNVFYNYTKKQWGMTPEEMDPSVMGRVPVRISYDDRYFSDKFQMMPVNGFTSIIENMLDHENISIRLNCDAKEILDLSEDKILFDGEVVEGPIIFTGCIDELLDYKYGQLPYRSLKFRLEKHNVDKCQPVPVVNYPNNYSYTRVTEMKLLQCGCKEKGKTILSYEYPMACGKNDIPYYSIANKENHALYERYKKEVQKFDNFYLLGRLAEYKYYNIDAAMDRAFDLINKII</sequence>
<evidence type="ECO:0000259" key="6">
    <source>
        <dbReference type="Pfam" id="PF03275"/>
    </source>
</evidence>
<feature type="domain" description="UDP-galactopyranose mutase C-terminal" evidence="6">
    <location>
        <begin position="150"/>
        <end position="360"/>
    </location>
</feature>
<evidence type="ECO:0000313" key="7">
    <source>
        <dbReference type="EMBL" id="VYU06373.1"/>
    </source>
</evidence>
<evidence type="ECO:0000256" key="5">
    <source>
        <dbReference type="ARBA" id="ARBA00023235"/>
    </source>
</evidence>